<keyword evidence="4" id="KW-0597">Phosphoprotein</keyword>
<dbReference type="Gene3D" id="3.30.70.3290">
    <property type="match status" value="1"/>
</dbReference>
<dbReference type="InterPro" id="IPR020841">
    <property type="entry name" value="PKS_Beta-ketoAc_synthase_dom"/>
</dbReference>
<dbReference type="CDD" id="cd00833">
    <property type="entry name" value="PKS"/>
    <property type="match status" value="1"/>
</dbReference>
<dbReference type="GO" id="GO:0006633">
    <property type="term" value="P:fatty acid biosynthetic process"/>
    <property type="evidence" value="ECO:0007669"/>
    <property type="project" value="InterPro"/>
</dbReference>
<name>A0A1E3L3P1_9BACL</name>
<dbReference type="GO" id="GO:0004312">
    <property type="term" value="F:fatty acid synthase activity"/>
    <property type="evidence" value="ECO:0007669"/>
    <property type="project" value="TreeGrafter"/>
</dbReference>
<dbReference type="Gene3D" id="3.40.50.720">
    <property type="entry name" value="NAD(P)-binding Rossmann-like Domain"/>
    <property type="match status" value="1"/>
</dbReference>
<dbReference type="Gene3D" id="3.10.129.110">
    <property type="entry name" value="Polyketide synthase dehydratase"/>
    <property type="match status" value="1"/>
</dbReference>
<dbReference type="InterPro" id="IPR042104">
    <property type="entry name" value="PKS_dehydratase_sf"/>
</dbReference>
<feature type="domain" description="Ketosynthase family 3 (KS3)" evidence="8">
    <location>
        <begin position="5"/>
        <end position="432"/>
    </location>
</feature>
<gene>
    <name evidence="10" type="ORF">PTI45_02177</name>
</gene>
<dbReference type="Pfam" id="PF22621">
    <property type="entry name" value="CurL-like_PKS_C"/>
    <property type="match status" value="1"/>
</dbReference>
<dbReference type="PROSITE" id="PS52019">
    <property type="entry name" value="PKS_MFAS_DH"/>
    <property type="match status" value="1"/>
</dbReference>
<feature type="active site" description="Proton donor; for dehydratase activity" evidence="6">
    <location>
        <position position="1153"/>
    </location>
</feature>
<dbReference type="GO" id="GO:0004315">
    <property type="term" value="F:3-oxoacyl-[acyl-carrier-protein] synthase activity"/>
    <property type="evidence" value="ECO:0007669"/>
    <property type="project" value="InterPro"/>
</dbReference>
<organism evidence="10 11">
    <name type="scientific">Paenibacillus nuruki</name>
    <dbReference type="NCBI Taxonomy" id="1886670"/>
    <lineage>
        <taxon>Bacteria</taxon>
        <taxon>Bacillati</taxon>
        <taxon>Bacillota</taxon>
        <taxon>Bacilli</taxon>
        <taxon>Bacillales</taxon>
        <taxon>Paenibacillaceae</taxon>
        <taxon>Paenibacillus</taxon>
    </lineage>
</organism>
<dbReference type="SUPFAM" id="SSF51735">
    <property type="entry name" value="NAD(P)-binding Rossmann-fold domains"/>
    <property type="match status" value="2"/>
</dbReference>
<dbReference type="SMART" id="SM00826">
    <property type="entry name" value="PKS_DH"/>
    <property type="match status" value="1"/>
</dbReference>
<dbReference type="InterPro" id="IPR036291">
    <property type="entry name" value="NAD(P)-bd_dom_sf"/>
</dbReference>
<evidence type="ECO:0000256" key="5">
    <source>
        <dbReference type="ARBA" id="ARBA00022679"/>
    </source>
</evidence>
<dbReference type="SUPFAM" id="SSF53901">
    <property type="entry name" value="Thiolase-like"/>
    <property type="match status" value="1"/>
</dbReference>
<evidence type="ECO:0000256" key="6">
    <source>
        <dbReference type="PROSITE-ProRule" id="PRU01363"/>
    </source>
</evidence>
<dbReference type="GO" id="GO:0005886">
    <property type="term" value="C:plasma membrane"/>
    <property type="evidence" value="ECO:0007669"/>
    <property type="project" value="TreeGrafter"/>
</dbReference>
<feature type="domain" description="PKS/mFAS DH" evidence="9">
    <location>
        <begin position="951"/>
        <end position="1242"/>
    </location>
</feature>
<dbReference type="Pfam" id="PF21089">
    <property type="entry name" value="PKS_DH_N"/>
    <property type="match status" value="1"/>
</dbReference>
<dbReference type="Gene3D" id="3.40.47.10">
    <property type="match status" value="1"/>
</dbReference>
<dbReference type="Pfam" id="PF14765">
    <property type="entry name" value="PS-DH"/>
    <property type="match status" value="1"/>
</dbReference>
<evidence type="ECO:0000256" key="7">
    <source>
        <dbReference type="RuleBase" id="RU003694"/>
    </source>
</evidence>
<dbReference type="Pfam" id="PF00109">
    <property type="entry name" value="ketoacyl-synt"/>
    <property type="match status" value="1"/>
</dbReference>
<evidence type="ECO:0000256" key="1">
    <source>
        <dbReference type="ARBA" id="ARBA00003299"/>
    </source>
</evidence>
<comment type="similarity">
    <text evidence="7">Belongs to the thiolase-like superfamily. Beta-ketoacyl-ACP synthases family.</text>
</comment>
<dbReference type="InterPro" id="IPR014030">
    <property type="entry name" value="Ketoacyl_synth_N"/>
</dbReference>
<dbReference type="PROSITE" id="PS00606">
    <property type="entry name" value="KS3_1"/>
    <property type="match status" value="1"/>
</dbReference>
<dbReference type="PANTHER" id="PTHR43775:SF37">
    <property type="entry name" value="SI:DKEY-61P9.11"/>
    <property type="match status" value="1"/>
</dbReference>
<dbReference type="InterPro" id="IPR020807">
    <property type="entry name" value="PKS_DH"/>
</dbReference>
<comment type="pathway">
    <text evidence="2">Antibiotic biosynthesis; bacillaene biosynthesis.</text>
</comment>
<evidence type="ECO:0000259" key="8">
    <source>
        <dbReference type="PROSITE" id="PS52004"/>
    </source>
</evidence>
<comment type="caution">
    <text evidence="10">The sequence shown here is derived from an EMBL/GenBank/DDBJ whole genome shotgun (WGS) entry which is preliminary data.</text>
</comment>
<sequence>MDSKKTDIAIVGISCRFPDANGYDEFWDNLEAGVNSIQEIPADRWNIQDYYSADVLKAGKTNSKWCGAIDHVYDFDHRFFNISPREVNNMDPQQRLLLEETWHCIEDSGISLLHLQQQITSVYAGIMSADYLQEISSLNHENIDSYACLGTYESLLTNRISYILNLKGMSMPINAACASSLVAVHEARRALIDHDCDYAIASAVNLNLHPMKYVSFAQSRMLSPDGQCKTFDQQANGYVPGDGVAVLLLQRLDQAIEDGNHIYGVIRGSAVNHVGKSVSLTAPKMEAQQKVIQAAYQSAGVKASTINYIEAHGTGTSLGDPIEIEALTQAFRTDTLNNGFCQIGSVKTNIGHLESAAGMAGIIKVLMMMKHKKIPPSLNIQTLNPIIDFESTPFQVTTKCSVWERIDSDQPLRAGISSFGFGGVNSHVLLEEYRSVVSERDAVVESSLSTPPAPFIVLSAKTIPSLKQLIENWKSWIQNIDEHEYSLKDICRTLLQGRESFSYRVGSTVSSINDIKKWLEIAASHIVKAEMPNWSLDTRFSSWKGYADITSSAINNHLYKQKQAELLNILQQFTEDSQKIEGYYQDIWLEENSELYTFISGYSYACMLIELTRTPEWVTVFGKGTWVGLAISEVLPITTIIKLLLNQQNKEEIVFKRPSVPLYIGNGQSIMPLIGDAQYVQYLSKQLSELAQDQHILLVQQEYITKAKILYAHQYTFKSLLDEWNKITQEKYNIDIVKCLIQDEQIKSDYPITHINMMLLLIIVHSLRKLKQKWNLSEPYTFDHQAWQELIDLLDDEIISKQDALEIVLYSNQNDEQIAYSLSKQLNNINKQHNYSILYTHNRTLNEIDHPSDWLAYLVGAEYDSSTLVEDLIAQSMITNKESLISLDGDYEEQLLQLWLNGVDIRWDVVYDNQSYTKVSLPLYAFQRSTFRLKSNLPTAQKSRLNDIAAHPMLQQNRSTADQISFQSTFTGEEFFLLHHHVQGIAVLPGVAYLEMAVAALQKASGMLAKVRTGFVLRHVTWNQPIYITDKPIDVQVHLHSEKQEQLRYEIAMRHHDSSLPICGHGMVTMKNHSVSNELNIDPEELKRLCTEQQWDDTTCYKKLNQWGLNYGDSHQGIDYLWIDQKQAVARIKLPTRIENTLSDYILHPTMLDSAFQAAILFTMSQEGTNLKGKPQLPFALEELEYIQACTSTMWARICWSEGTTAQDKVQKLDITLYNDSGQLCIRISKYTARTLEGQLLEPTVVPVWTELPEHLTMFAPIWDTFSTDKIVALDTSIINLQKILVIGSSDIQWNAISSYPNAIRWQWDTDQTIDSINQSILLYDQLDHIVWIASDPPLETTHSKAIIYGQEQGVIRLFRLIKSLLQHHYDRHGLEWTIVTMNTQYVFPSEEVKPIQSSISGFIGSLAKEIKNWRFRVVDLEQTETIDWQLLFSLPTNPDGNIISYRRSQWHEQQLIPVQYKAIQQTAYRKNGVYIVIGGAGGIGEVWSEYMIREYQAKIIWIGRRRITQQIEASLRHLSQYGTAPEYISADAANPDELERVYQEIIKHYPQINGVIHAAIALLDNTVIQMDEERFRGALTAKVNVCASIEHVFQKVSLDFVLFFSSINAFAKPAGQSNYAAGCTFKDSFAQYLSSHWTCSVKVMNWGYWGNVGTVASRNYRERMLKQGIGSIEPQEAMQALEWLLVSPFQQIGLVKQIDERNVYHLNEHELMIIQ</sequence>
<proteinExistence type="inferred from homology"/>
<evidence type="ECO:0000256" key="3">
    <source>
        <dbReference type="ARBA" id="ARBA00022450"/>
    </source>
</evidence>
<reference evidence="10 11" key="1">
    <citation type="submission" date="2016-08" db="EMBL/GenBank/DDBJ databases">
        <title>Genome sequencing of Paenibacillus sp. TI45-13ar, isolated from Korean traditional nuruk.</title>
        <authorList>
            <person name="Kim S.-J."/>
        </authorList>
    </citation>
    <scope>NUCLEOTIDE SEQUENCE [LARGE SCALE GENOMIC DNA]</scope>
    <source>
        <strain evidence="10 11">TI45-13ar</strain>
    </source>
</reference>
<evidence type="ECO:0000313" key="11">
    <source>
        <dbReference type="Proteomes" id="UP000094578"/>
    </source>
</evidence>
<dbReference type="InterPro" id="IPR014031">
    <property type="entry name" value="Ketoacyl_synth_C"/>
</dbReference>
<dbReference type="Gene3D" id="1.10.1240.100">
    <property type="match status" value="1"/>
</dbReference>
<dbReference type="FunFam" id="3.40.47.10:FF:000019">
    <property type="entry name" value="Polyketide synthase type I"/>
    <property type="match status" value="1"/>
</dbReference>
<comment type="function">
    <text evidence="1">Involved in some intermediate steps for the synthesis of the antibiotic polyketide bacillaene which is involved in secondary metabolism.</text>
</comment>
<dbReference type="PROSITE" id="PS52004">
    <property type="entry name" value="KS3_2"/>
    <property type="match status" value="1"/>
</dbReference>
<dbReference type="InterPro" id="IPR018201">
    <property type="entry name" value="Ketoacyl_synth_AS"/>
</dbReference>
<dbReference type="GO" id="GO:0071770">
    <property type="term" value="P:DIM/DIP cell wall layer assembly"/>
    <property type="evidence" value="ECO:0007669"/>
    <property type="project" value="TreeGrafter"/>
</dbReference>
<dbReference type="EMBL" id="MDER01000038">
    <property type="protein sequence ID" value="ODP28427.1"/>
    <property type="molecule type" value="Genomic_DNA"/>
</dbReference>
<dbReference type="InterPro" id="IPR016039">
    <property type="entry name" value="Thiolase-like"/>
</dbReference>
<accession>A0A1E3L3P1</accession>
<dbReference type="InterPro" id="IPR049552">
    <property type="entry name" value="PKS_DH_N"/>
</dbReference>
<dbReference type="InterPro" id="IPR050091">
    <property type="entry name" value="PKS_NRPS_Biosynth_Enz"/>
</dbReference>
<feature type="region of interest" description="C-terminal hotdog fold" evidence="6">
    <location>
        <begin position="1091"/>
        <end position="1242"/>
    </location>
</feature>
<dbReference type="RefSeq" id="WP_069327602.1">
    <property type="nucleotide sequence ID" value="NZ_MDER01000038.1"/>
</dbReference>
<dbReference type="CDD" id="cd08953">
    <property type="entry name" value="KR_2_SDR_x"/>
    <property type="match status" value="1"/>
</dbReference>
<protein>
    <submittedName>
        <fullName evidence="10">Polyketide synthase PksL</fullName>
    </submittedName>
</protein>
<dbReference type="STRING" id="1886670.PTI45_02177"/>
<keyword evidence="3" id="KW-0596">Phosphopantetheine</keyword>
<dbReference type="InterPro" id="IPR013968">
    <property type="entry name" value="PKS_KR"/>
</dbReference>
<keyword evidence="5 7" id="KW-0808">Transferase</keyword>
<evidence type="ECO:0000256" key="2">
    <source>
        <dbReference type="ARBA" id="ARBA00004789"/>
    </source>
</evidence>
<dbReference type="SMART" id="SM00822">
    <property type="entry name" value="PKS_KR"/>
    <property type="match status" value="1"/>
</dbReference>
<dbReference type="InterPro" id="IPR049551">
    <property type="entry name" value="PKS_DH_C"/>
</dbReference>
<dbReference type="InterPro" id="IPR049900">
    <property type="entry name" value="PKS_mFAS_DH"/>
</dbReference>
<dbReference type="Proteomes" id="UP000094578">
    <property type="component" value="Unassembled WGS sequence"/>
</dbReference>
<feature type="region of interest" description="N-terminal hotdog fold" evidence="6">
    <location>
        <begin position="951"/>
        <end position="1075"/>
    </location>
</feature>
<dbReference type="GO" id="GO:0005737">
    <property type="term" value="C:cytoplasm"/>
    <property type="evidence" value="ECO:0007669"/>
    <property type="project" value="TreeGrafter"/>
</dbReference>
<keyword evidence="11" id="KW-1185">Reference proteome</keyword>
<evidence type="ECO:0000259" key="9">
    <source>
        <dbReference type="PROSITE" id="PS52019"/>
    </source>
</evidence>
<feature type="active site" description="Proton acceptor; for dehydratase activity" evidence="6">
    <location>
        <position position="980"/>
    </location>
</feature>
<evidence type="ECO:0000256" key="4">
    <source>
        <dbReference type="ARBA" id="ARBA00022553"/>
    </source>
</evidence>
<dbReference type="PANTHER" id="PTHR43775">
    <property type="entry name" value="FATTY ACID SYNTHASE"/>
    <property type="match status" value="1"/>
</dbReference>
<dbReference type="Pfam" id="PF02801">
    <property type="entry name" value="Ketoacyl-synt_C"/>
    <property type="match status" value="1"/>
</dbReference>
<dbReference type="Pfam" id="PF08659">
    <property type="entry name" value="KR"/>
    <property type="match status" value="1"/>
</dbReference>
<dbReference type="SMART" id="SM00825">
    <property type="entry name" value="PKS_KS"/>
    <property type="match status" value="1"/>
</dbReference>
<evidence type="ECO:0000313" key="10">
    <source>
        <dbReference type="EMBL" id="ODP28427.1"/>
    </source>
</evidence>
<dbReference type="PATRIC" id="fig|1886670.3.peg.2217"/>
<dbReference type="InterPro" id="IPR057326">
    <property type="entry name" value="KR_dom"/>
</dbReference>